<dbReference type="EMBL" id="JBHTIU010000048">
    <property type="protein sequence ID" value="MFD0870527.1"/>
    <property type="molecule type" value="Genomic_DNA"/>
</dbReference>
<name>A0ABW3DDE4_9BACL</name>
<gene>
    <name evidence="4" type="ORF">ACFQ03_15330</name>
</gene>
<evidence type="ECO:0000259" key="3">
    <source>
        <dbReference type="Pfam" id="PF14238"/>
    </source>
</evidence>
<feature type="region of interest" description="Disordered" evidence="1">
    <location>
        <begin position="306"/>
        <end position="332"/>
    </location>
</feature>
<feature type="chain" id="PRO_5046164979" evidence="2">
    <location>
        <begin position="22"/>
        <end position="332"/>
    </location>
</feature>
<dbReference type="Proteomes" id="UP001597120">
    <property type="component" value="Unassembled WGS sequence"/>
</dbReference>
<organism evidence="4 5">
    <name type="scientific">Paenibacillus residui</name>
    <dbReference type="NCBI Taxonomy" id="629724"/>
    <lineage>
        <taxon>Bacteria</taxon>
        <taxon>Bacillati</taxon>
        <taxon>Bacillota</taxon>
        <taxon>Bacilli</taxon>
        <taxon>Bacillales</taxon>
        <taxon>Paenibacillaceae</taxon>
        <taxon>Paenibacillus</taxon>
    </lineage>
</organism>
<evidence type="ECO:0000256" key="2">
    <source>
        <dbReference type="SAM" id="SignalP"/>
    </source>
</evidence>
<evidence type="ECO:0000313" key="5">
    <source>
        <dbReference type="Proteomes" id="UP001597120"/>
    </source>
</evidence>
<sequence length="332" mass="36844">MKKFIPTLVLVILCISGFWYASSQNWFKEPEDNKTKELVSIAADDVKEIKISSPEGETVRLVKSDGGWTMSEPMGYPVNRFTVENWLSTFTLLPYNEMVEENAEDLKPFGFESPARQFEVSLKDGSVITVVVGSELPVGDGYYAKLGDSNAVYSLAGTSVQGLDKQTLDFLDKKVFKAEYNKINHLSFTWKGESWQLDKLEPDKTAYESKWSLNGQELEANAGSAVLDKLTLIATSQLPLQAGSLQLETPELRVELKEGKGEEEKTIRFVGQVKDDQFLVVREGDEWAYSINEADLKALMDNVEQARASAAEAASGENTDDTPAEPAEGNKE</sequence>
<dbReference type="Pfam" id="PF14238">
    <property type="entry name" value="DUF4340"/>
    <property type="match status" value="1"/>
</dbReference>
<feature type="domain" description="DUF4340" evidence="3">
    <location>
        <begin position="68"/>
        <end position="236"/>
    </location>
</feature>
<reference evidence="5" key="1">
    <citation type="journal article" date="2019" name="Int. J. Syst. Evol. Microbiol.">
        <title>The Global Catalogue of Microorganisms (GCM) 10K type strain sequencing project: providing services to taxonomists for standard genome sequencing and annotation.</title>
        <authorList>
            <consortium name="The Broad Institute Genomics Platform"/>
            <consortium name="The Broad Institute Genome Sequencing Center for Infectious Disease"/>
            <person name="Wu L."/>
            <person name="Ma J."/>
        </authorList>
    </citation>
    <scope>NUCLEOTIDE SEQUENCE [LARGE SCALE GENOMIC DNA]</scope>
    <source>
        <strain evidence="5">CCUG 57263</strain>
    </source>
</reference>
<comment type="caution">
    <text evidence="4">The sequence shown here is derived from an EMBL/GenBank/DDBJ whole genome shotgun (WGS) entry which is preliminary data.</text>
</comment>
<protein>
    <submittedName>
        <fullName evidence="4">DUF4340 domain-containing protein</fullName>
    </submittedName>
</protein>
<accession>A0ABW3DDE4</accession>
<evidence type="ECO:0000256" key="1">
    <source>
        <dbReference type="SAM" id="MobiDB-lite"/>
    </source>
</evidence>
<keyword evidence="2" id="KW-0732">Signal</keyword>
<dbReference type="InterPro" id="IPR025641">
    <property type="entry name" value="DUF4340"/>
</dbReference>
<feature type="compositionally biased region" description="Low complexity" evidence="1">
    <location>
        <begin position="306"/>
        <end position="315"/>
    </location>
</feature>
<proteinExistence type="predicted"/>
<dbReference type="RefSeq" id="WP_379289223.1">
    <property type="nucleotide sequence ID" value="NZ_JBHTIU010000048.1"/>
</dbReference>
<evidence type="ECO:0000313" key="4">
    <source>
        <dbReference type="EMBL" id="MFD0870527.1"/>
    </source>
</evidence>
<keyword evidence="5" id="KW-1185">Reference proteome</keyword>
<feature type="signal peptide" evidence="2">
    <location>
        <begin position="1"/>
        <end position="21"/>
    </location>
</feature>